<keyword evidence="2" id="KW-1185">Reference proteome</keyword>
<dbReference type="PATRIC" id="fig|1280949.3.peg.1183"/>
<dbReference type="Proteomes" id="UP000027446">
    <property type="component" value="Unassembled WGS sequence"/>
</dbReference>
<evidence type="ECO:0000313" key="1">
    <source>
        <dbReference type="EMBL" id="KCZ85176.1"/>
    </source>
</evidence>
<proteinExistence type="predicted"/>
<comment type="caution">
    <text evidence="1">The sequence shown here is derived from an EMBL/GenBank/DDBJ whole genome shotgun (WGS) entry which is preliminary data.</text>
</comment>
<evidence type="ECO:0000313" key="2">
    <source>
        <dbReference type="Proteomes" id="UP000027446"/>
    </source>
</evidence>
<protein>
    <recommendedName>
        <fullName evidence="3">PilZ domain-containing protein</fullName>
    </recommendedName>
</protein>
<accession>A0A069E932</accession>
<organism evidence="1 2">
    <name type="scientific">Hyphomonas adhaerens MHS-3</name>
    <dbReference type="NCBI Taxonomy" id="1280949"/>
    <lineage>
        <taxon>Bacteria</taxon>
        <taxon>Pseudomonadati</taxon>
        <taxon>Pseudomonadota</taxon>
        <taxon>Alphaproteobacteria</taxon>
        <taxon>Hyphomonadales</taxon>
        <taxon>Hyphomonadaceae</taxon>
        <taxon>Hyphomonas</taxon>
    </lineage>
</organism>
<name>A0A069E932_9PROT</name>
<dbReference type="STRING" id="1280949.HAD_05825"/>
<dbReference type="AlphaFoldDB" id="A0A069E932"/>
<evidence type="ECO:0008006" key="3">
    <source>
        <dbReference type="Google" id="ProtNLM"/>
    </source>
</evidence>
<gene>
    <name evidence="1" type="ORF">HAD_05825</name>
</gene>
<dbReference type="EMBL" id="ARYH01000001">
    <property type="protein sequence ID" value="KCZ85176.1"/>
    <property type="molecule type" value="Genomic_DNA"/>
</dbReference>
<sequence length="82" mass="9553">MRKGRILINELQSSFDVLVRDFSEEGMQLKLWEAWAVPETFDLELLSRYGHIEAIYHCERRWQHGLMVGAHIIADKPAESSP</sequence>
<reference evidence="1 2" key="1">
    <citation type="journal article" date="2014" name="Antonie Van Leeuwenhoek">
        <title>Hyphomonas beringensis sp. nov. and Hyphomonas chukchiensis sp. nov., isolated from surface seawater of the Bering Sea and Chukchi Sea.</title>
        <authorList>
            <person name="Li C."/>
            <person name="Lai Q."/>
            <person name="Li G."/>
            <person name="Dong C."/>
            <person name="Wang J."/>
            <person name="Liao Y."/>
            <person name="Shao Z."/>
        </authorList>
    </citation>
    <scope>NUCLEOTIDE SEQUENCE [LARGE SCALE GENOMIC DNA]</scope>
    <source>
        <strain evidence="1 2">MHS-3</strain>
    </source>
</reference>